<dbReference type="RefSeq" id="WP_205143148.1">
    <property type="nucleotide sequence ID" value="NZ_JAFBDN010000003.1"/>
</dbReference>
<sequence length="175" mass="20319">MERCAWATNSNQLMQEYHDHEWGVWPDNDQQLFEMLSLETYQAGLNWQIILNKRVAFRQQFKNYELKWVAQQDSKFIEQALTNEQIVRHRGKINATINNAKCILAVQKQYGSFAEFLKINVSANSQLDLTQVSLTLAKNLKKRGFKFMGPVTTEAFILAVGLINGHEKQCFKHPN</sequence>
<dbReference type="PANTHER" id="PTHR30037:SF4">
    <property type="entry name" value="DNA-3-METHYLADENINE GLYCOSYLASE I"/>
    <property type="match status" value="1"/>
</dbReference>
<dbReference type="Pfam" id="PF03352">
    <property type="entry name" value="Adenine_glyco"/>
    <property type="match status" value="1"/>
</dbReference>
<gene>
    <name evidence="1" type="ORF">KAK10_02010</name>
</gene>
<dbReference type="Proteomes" id="UP001057481">
    <property type="component" value="Unassembled WGS sequence"/>
</dbReference>
<evidence type="ECO:0000313" key="1">
    <source>
        <dbReference type="EMBL" id="MCM2436706.1"/>
    </source>
</evidence>
<comment type="caution">
    <text evidence="1">The sequence shown here is derived from an EMBL/GenBank/DDBJ whole genome shotgun (WGS) entry which is preliminary data.</text>
</comment>
<evidence type="ECO:0000313" key="2">
    <source>
        <dbReference type="Proteomes" id="UP001057481"/>
    </source>
</evidence>
<accession>A0ABT0VFV5</accession>
<dbReference type="InterPro" id="IPR005019">
    <property type="entry name" value="Adenine_glyco"/>
</dbReference>
<dbReference type="EMBL" id="JAGMVS010000038">
    <property type="protein sequence ID" value="MCM2436706.1"/>
    <property type="molecule type" value="Genomic_DNA"/>
</dbReference>
<name>A0ABT0VFV5_9LACO</name>
<dbReference type="Gene3D" id="1.10.340.30">
    <property type="entry name" value="Hypothetical protein, domain 2"/>
    <property type="match status" value="1"/>
</dbReference>
<protein>
    <submittedName>
        <fullName evidence="1">DNA-3-methyladenine glycosylase I</fullName>
    </submittedName>
</protein>
<proteinExistence type="predicted"/>
<dbReference type="InterPro" id="IPR052891">
    <property type="entry name" value="DNA-3mA_glycosylase"/>
</dbReference>
<organism evidence="1 2">
    <name type="scientific">Periweissella beninensis</name>
    <dbReference type="NCBI Taxonomy" id="504936"/>
    <lineage>
        <taxon>Bacteria</taxon>
        <taxon>Bacillati</taxon>
        <taxon>Bacillota</taxon>
        <taxon>Bacilli</taxon>
        <taxon>Lactobacillales</taxon>
        <taxon>Lactobacillaceae</taxon>
        <taxon>Periweissella</taxon>
    </lineage>
</organism>
<dbReference type="SUPFAM" id="SSF48150">
    <property type="entry name" value="DNA-glycosylase"/>
    <property type="match status" value="1"/>
</dbReference>
<keyword evidence="2" id="KW-1185">Reference proteome</keyword>
<reference evidence="1" key="1">
    <citation type="submission" date="2021-04" db="EMBL/GenBank/DDBJ databases">
        <title>Taxonomic assessment of Weissella genus.</title>
        <authorList>
            <person name="Fanelli F."/>
            <person name="Chieffi D."/>
            <person name="Dell'Aquila A."/>
            <person name="Gyu-Sung C."/>
            <person name="Franz C.M.A.P."/>
            <person name="Fusco V."/>
        </authorList>
    </citation>
    <scope>NUCLEOTIDE SEQUENCE</scope>
    <source>
        <strain evidence="1">LMG 25373</strain>
    </source>
</reference>
<dbReference type="InterPro" id="IPR011257">
    <property type="entry name" value="DNA_glycosylase"/>
</dbReference>
<dbReference type="PANTHER" id="PTHR30037">
    <property type="entry name" value="DNA-3-METHYLADENINE GLYCOSYLASE 1"/>
    <property type="match status" value="1"/>
</dbReference>